<evidence type="ECO:0000313" key="3">
    <source>
        <dbReference type="Proteomes" id="UP000750711"/>
    </source>
</evidence>
<feature type="compositionally biased region" description="Low complexity" evidence="1">
    <location>
        <begin position="147"/>
        <end position="161"/>
    </location>
</feature>
<proteinExistence type="predicted"/>
<organism evidence="2 3">
    <name type="scientific">Trichoglossum hirsutum</name>
    <dbReference type="NCBI Taxonomy" id="265104"/>
    <lineage>
        <taxon>Eukaryota</taxon>
        <taxon>Fungi</taxon>
        <taxon>Dikarya</taxon>
        <taxon>Ascomycota</taxon>
        <taxon>Pezizomycotina</taxon>
        <taxon>Geoglossomycetes</taxon>
        <taxon>Geoglossales</taxon>
        <taxon>Geoglossaceae</taxon>
        <taxon>Trichoglossum</taxon>
    </lineage>
</organism>
<reference evidence="2" key="1">
    <citation type="submission" date="2021-03" db="EMBL/GenBank/DDBJ databases">
        <title>Comparative genomics and phylogenomic investigation of the class Geoglossomycetes provide insights into ecological specialization and systematics.</title>
        <authorList>
            <person name="Melie T."/>
            <person name="Pirro S."/>
            <person name="Miller A.N."/>
            <person name="Quandt A."/>
        </authorList>
    </citation>
    <scope>NUCLEOTIDE SEQUENCE</scope>
    <source>
        <strain evidence="2">CAQ_001_2017</strain>
    </source>
</reference>
<dbReference type="EMBL" id="JAGHQM010000611">
    <property type="protein sequence ID" value="KAH0559378.1"/>
    <property type="molecule type" value="Genomic_DNA"/>
</dbReference>
<feature type="region of interest" description="Disordered" evidence="1">
    <location>
        <begin position="143"/>
        <end position="199"/>
    </location>
</feature>
<feature type="region of interest" description="Disordered" evidence="1">
    <location>
        <begin position="1"/>
        <end position="62"/>
    </location>
</feature>
<protein>
    <submittedName>
        <fullName evidence="2">Uncharacterized protein</fullName>
    </submittedName>
</protein>
<feature type="compositionally biased region" description="Polar residues" evidence="1">
    <location>
        <begin position="24"/>
        <end position="41"/>
    </location>
</feature>
<accession>A0A9P8RPP1</accession>
<evidence type="ECO:0000313" key="2">
    <source>
        <dbReference type="EMBL" id="KAH0559378.1"/>
    </source>
</evidence>
<sequence>MSSIKVEPSYAGPPKLFKAIKPDPSTSSNPIGYLNADSSTRGKIRFEPDGDYPPGRRKGDPVYMRREPQRLWPIYRPVDQLGRQVNHDLVELLPGVDVEATMRELDNAARRAGLESERINAVEMEIYRMRLALWNEIESIRKEGGATPSSTPPTSQKSTSTAFNPIPDTRGAAAKRKASVDIPPDEDDQDRFAKRLKRE</sequence>
<dbReference type="Proteomes" id="UP000750711">
    <property type="component" value="Unassembled WGS sequence"/>
</dbReference>
<name>A0A9P8RPP1_9PEZI</name>
<comment type="caution">
    <text evidence="2">The sequence shown here is derived from an EMBL/GenBank/DDBJ whole genome shotgun (WGS) entry which is preliminary data.</text>
</comment>
<keyword evidence="3" id="KW-1185">Reference proteome</keyword>
<dbReference type="AlphaFoldDB" id="A0A9P8RPP1"/>
<gene>
    <name evidence="2" type="ORF">GP486_004102</name>
</gene>
<evidence type="ECO:0000256" key="1">
    <source>
        <dbReference type="SAM" id="MobiDB-lite"/>
    </source>
</evidence>